<keyword evidence="3 5" id="KW-0807">Transducer</keyword>
<keyword evidence="6" id="KW-0175">Coiled coil</keyword>
<protein>
    <submittedName>
        <fullName evidence="9">Methyl-accepting chemotaxis protein (MCP) signaling protein</fullName>
    </submittedName>
</protein>
<keyword evidence="10" id="KW-1185">Reference proteome</keyword>
<dbReference type="Gene3D" id="1.10.287.950">
    <property type="entry name" value="Methyl-accepting chemotaxis protein"/>
    <property type="match status" value="1"/>
</dbReference>
<dbReference type="Proteomes" id="UP000239203">
    <property type="component" value="Unassembled WGS sequence"/>
</dbReference>
<feature type="domain" description="Methyl-accepting transducer" evidence="7">
    <location>
        <begin position="105"/>
        <end position="273"/>
    </location>
</feature>
<evidence type="ECO:0000256" key="4">
    <source>
        <dbReference type="ARBA" id="ARBA00029447"/>
    </source>
</evidence>
<proteinExistence type="inferred from homology"/>
<dbReference type="GO" id="GO:0004888">
    <property type="term" value="F:transmembrane signaling receptor activity"/>
    <property type="evidence" value="ECO:0007669"/>
    <property type="project" value="InterPro"/>
</dbReference>
<evidence type="ECO:0000313" key="10">
    <source>
        <dbReference type="Proteomes" id="UP000239203"/>
    </source>
</evidence>
<dbReference type="SUPFAM" id="SSF58104">
    <property type="entry name" value="Methyl-accepting chemotaxis protein (MCP) signaling domain"/>
    <property type="match status" value="1"/>
</dbReference>
<dbReference type="GO" id="GO:0016020">
    <property type="term" value="C:membrane"/>
    <property type="evidence" value="ECO:0007669"/>
    <property type="project" value="InterPro"/>
</dbReference>
<dbReference type="SMART" id="SM00283">
    <property type="entry name" value="MA"/>
    <property type="match status" value="1"/>
</dbReference>
<name>A0A2S6GYE5_9PSEU</name>
<reference evidence="9 10" key="1">
    <citation type="submission" date="2018-02" db="EMBL/GenBank/DDBJ databases">
        <title>Genomic Encyclopedia of Archaeal and Bacterial Type Strains, Phase II (KMG-II): from individual species to whole genera.</title>
        <authorList>
            <person name="Goeker M."/>
        </authorList>
    </citation>
    <scope>NUCLEOTIDE SEQUENCE [LARGE SCALE GENOMIC DNA]</scope>
    <source>
        <strain evidence="9 10">YU 961-1</strain>
    </source>
</reference>
<dbReference type="RefSeq" id="WP_104477004.1">
    <property type="nucleotide sequence ID" value="NZ_CP154825.1"/>
</dbReference>
<keyword evidence="1" id="KW-0812">Transmembrane</keyword>
<comment type="similarity">
    <text evidence="4">Belongs to the methyl-accepting chemotaxis (MCP) protein family.</text>
</comment>
<dbReference type="PANTHER" id="PTHR32089">
    <property type="entry name" value="METHYL-ACCEPTING CHEMOTAXIS PROTEIN MCPB"/>
    <property type="match status" value="1"/>
</dbReference>
<dbReference type="AlphaFoldDB" id="A0A2S6GYE5"/>
<dbReference type="PROSITE" id="PS50885">
    <property type="entry name" value="HAMP"/>
    <property type="match status" value="1"/>
</dbReference>
<dbReference type="PRINTS" id="PR00260">
    <property type="entry name" value="CHEMTRNSDUCR"/>
</dbReference>
<sequence length="309" mass="32549">MNGKRGNVPPTAIPLKSVADICERVARGDLEARVPRLGDDPAAEEVRTAINHLIDVTDAYVRESSAVLAAAEKGQYDRRFLQEGMQGAFLRGVDQINATRVGLKQASERIESANAERLSMAERIESTVLKVSEQLAAASAEMAATAGGVAQFASQAVVESNRGVDTIGALRGATQEILQSVEEITQIAEQTKLLALNATIEAARAGDAGRGFNVVAVEVKNLADKAANSSETIVHRVESVREAVSETAGVLDGVAQRIGEMDQLVAGIARAVEGDPGSLGDSQGLVHLAELLRTEVGDFVRSIRAGTSR</sequence>
<dbReference type="InterPro" id="IPR004089">
    <property type="entry name" value="MCPsignal_dom"/>
</dbReference>
<dbReference type="PROSITE" id="PS50111">
    <property type="entry name" value="CHEMOTAXIS_TRANSDUC_2"/>
    <property type="match status" value="1"/>
</dbReference>
<dbReference type="GO" id="GO:0006935">
    <property type="term" value="P:chemotaxis"/>
    <property type="evidence" value="ECO:0007669"/>
    <property type="project" value="InterPro"/>
</dbReference>
<evidence type="ECO:0000256" key="3">
    <source>
        <dbReference type="ARBA" id="ARBA00023224"/>
    </source>
</evidence>
<feature type="domain" description="HAMP" evidence="8">
    <location>
        <begin position="14"/>
        <end position="62"/>
    </location>
</feature>
<evidence type="ECO:0000259" key="8">
    <source>
        <dbReference type="PROSITE" id="PS50885"/>
    </source>
</evidence>
<accession>A0A2S6GYE5</accession>
<keyword evidence="2" id="KW-1133">Transmembrane helix</keyword>
<keyword evidence="2" id="KW-0472">Membrane</keyword>
<dbReference type="GO" id="GO:0007165">
    <property type="term" value="P:signal transduction"/>
    <property type="evidence" value="ECO:0007669"/>
    <property type="project" value="UniProtKB-KW"/>
</dbReference>
<evidence type="ECO:0000313" key="9">
    <source>
        <dbReference type="EMBL" id="PPK70197.1"/>
    </source>
</evidence>
<dbReference type="InterPro" id="IPR004090">
    <property type="entry name" value="Chemotax_Me-accpt_rcpt"/>
</dbReference>
<evidence type="ECO:0000259" key="7">
    <source>
        <dbReference type="PROSITE" id="PS50111"/>
    </source>
</evidence>
<gene>
    <name evidence="9" type="ORF">CLV40_102108</name>
</gene>
<comment type="caution">
    <text evidence="9">The sequence shown here is derived from an EMBL/GenBank/DDBJ whole genome shotgun (WGS) entry which is preliminary data.</text>
</comment>
<feature type="coiled-coil region" evidence="6">
    <location>
        <begin position="96"/>
        <end position="123"/>
    </location>
</feature>
<evidence type="ECO:0000256" key="6">
    <source>
        <dbReference type="SAM" id="Coils"/>
    </source>
</evidence>
<dbReference type="InterPro" id="IPR003660">
    <property type="entry name" value="HAMP_dom"/>
</dbReference>
<evidence type="ECO:0000256" key="1">
    <source>
        <dbReference type="ARBA" id="ARBA00022692"/>
    </source>
</evidence>
<evidence type="ECO:0000256" key="2">
    <source>
        <dbReference type="ARBA" id="ARBA00022989"/>
    </source>
</evidence>
<organism evidence="9 10">
    <name type="scientific">Actinokineospora auranticolor</name>
    <dbReference type="NCBI Taxonomy" id="155976"/>
    <lineage>
        <taxon>Bacteria</taxon>
        <taxon>Bacillati</taxon>
        <taxon>Actinomycetota</taxon>
        <taxon>Actinomycetes</taxon>
        <taxon>Pseudonocardiales</taxon>
        <taxon>Pseudonocardiaceae</taxon>
        <taxon>Actinokineospora</taxon>
    </lineage>
</organism>
<dbReference type="Pfam" id="PF00015">
    <property type="entry name" value="MCPsignal"/>
    <property type="match status" value="1"/>
</dbReference>
<dbReference type="EMBL" id="PTIX01000002">
    <property type="protein sequence ID" value="PPK70197.1"/>
    <property type="molecule type" value="Genomic_DNA"/>
</dbReference>
<dbReference type="OrthoDB" id="5179380at2"/>
<dbReference type="PANTHER" id="PTHR32089:SF112">
    <property type="entry name" value="LYSOZYME-LIKE PROTEIN-RELATED"/>
    <property type="match status" value="1"/>
</dbReference>
<evidence type="ECO:0000256" key="5">
    <source>
        <dbReference type="PROSITE-ProRule" id="PRU00284"/>
    </source>
</evidence>